<dbReference type="PROSITE" id="PS50102">
    <property type="entry name" value="RRM"/>
    <property type="match status" value="1"/>
</dbReference>
<evidence type="ECO:0000256" key="1">
    <source>
        <dbReference type="ARBA" id="ARBA00022884"/>
    </source>
</evidence>
<evidence type="ECO:0000259" key="4">
    <source>
        <dbReference type="PROSITE" id="PS50102"/>
    </source>
</evidence>
<sequence>MASTHSSNGASSTSGAQFRSRFGDTTYTKVFVGGLAWETPTEELHKYFAQFGDILESVIITDRATGQSKGYGFVTFRDPESARRAVADPNPFIDGRRANCNIASMGRPRPSPPRVVHAGRYQSGPQYQGSSEATGPPYLRFQGQVPPHPQLVYHPQFGYMPYPSDYIYQQAYYNQQLTAQYYQQMYGPTSTPTPGPPPYGFTQMGFMPAGPRPGLQSPSQGLHQPYVQHPMAQVEGQFTTSLPPNFQLQLPPHARQRSPNTIDAETSQQTPTAEENPETQDS</sequence>
<dbReference type="AlphaFoldDB" id="A0AAD5Z2X7"/>
<keyword evidence="6" id="KW-1185">Reference proteome</keyword>
<proteinExistence type="predicted"/>
<reference evidence="5 6" key="1">
    <citation type="journal article" date="2022" name="Cell">
        <title>Repeat-based holocentromeres influence genome architecture and karyotype evolution.</title>
        <authorList>
            <person name="Hofstatter P.G."/>
            <person name="Thangavel G."/>
            <person name="Lux T."/>
            <person name="Neumann P."/>
            <person name="Vondrak T."/>
            <person name="Novak P."/>
            <person name="Zhang M."/>
            <person name="Costa L."/>
            <person name="Castellani M."/>
            <person name="Scott A."/>
            <person name="Toegelov H."/>
            <person name="Fuchs J."/>
            <person name="Mata-Sucre Y."/>
            <person name="Dias Y."/>
            <person name="Vanzela A.L.L."/>
            <person name="Huettel B."/>
            <person name="Almeida C.C.S."/>
            <person name="Simkova H."/>
            <person name="Souza G."/>
            <person name="Pedrosa-Harand A."/>
            <person name="Macas J."/>
            <person name="Mayer K.F.X."/>
            <person name="Houben A."/>
            <person name="Marques A."/>
        </authorList>
    </citation>
    <scope>NUCLEOTIDE SEQUENCE [LARGE SCALE GENOMIC DNA]</scope>
    <source>
        <strain evidence="5">RhyTen1mFocal</strain>
    </source>
</reference>
<dbReference type="Pfam" id="PF00076">
    <property type="entry name" value="RRM_1"/>
    <property type="match status" value="1"/>
</dbReference>
<dbReference type="InterPro" id="IPR000504">
    <property type="entry name" value="RRM_dom"/>
</dbReference>
<dbReference type="Proteomes" id="UP001210211">
    <property type="component" value="Unassembled WGS sequence"/>
</dbReference>
<feature type="region of interest" description="Disordered" evidence="3">
    <location>
        <begin position="240"/>
        <end position="282"/>
    </location>
</feature>
<feature type="compositionally biased region" description="Polar residues" evidence="3">
    <location>
        <begin position="257"/>
        <end position="273"/>
    </location>
</feature>
<dbReference type="EMBL" id="JAMRDG010000002">
    <property type="protein sequence ID" value="KAJ3684654.1"/>
    <property type="molecule type" value="Genomic_DNA"/>
</dbReference>
<comment type="caution">
    <text evidence="5">The sequence shown here is derived from an EMBL/GenBank/DDBJ whole genome shotgun (WGS) entry which is preliminary data.</text>
</comment>
<evidence type="ECO:0000256" key="2">
    <source>
        <dbReference type="PROSITE-ProRule" id="PRU00176"/>
    </source>
</evidence>
<dbReference type="InterPro" id="IPR012677">
    <property type="entry name" value="Nucleotide-bd_a/b_plait_sf"/>
</dbReference>
<name>A0AAD5Z2X7_9POAL</name>
<dbReference type="InterPro" id="IPR035979">
    <property type="entry name" value="RBD_domain_sf"/>
</dbReference>
<evidence type="ECO:0000313" key="6">
    <source>
        <dbReference type="Proteomes" id="UP001210211"/>
    </source>
</evidence>
<evidence type="ECO:0000313" key="5">
    <source>
        <dbReference type="EMBL" id="KAJ3684654.1"/>
    </source>
</evidence>
<accession>A0AAD5Z2X7</accession>
<gene>
    <name evidence="5" type="ORF">LUZ61_013818</name>
</gene>
<dbReference type="Gene3D" id="3.30.70.330">
    <property type="match status" value="1"/>
</dbReference>
<dbReference type="GO" id="GO:0003723">
    <property type="term" value="F:RNA binding"/>
    <property type="evidence" value="ECO:0007669"/>
    <property type="project" value="UniProtKB-UniRule"/>
</dbReference>
<dbReference type="SUPFAM" id="SSF54928">
    <property type="entry name" value="RNA-binding domain, RBD"/>
    <property type="match status" value="1"/>
</dbReference>
<keyword evidence="1 2" id="KW-0694">RNA-binding</keyword>
<organism evidence="5 6">
    <name type="scientific">Rhynchospora tenuis</name>
    <dbReference type="NCBI Taxonomy" id="198213"/>
    <lineage>
        <taxon>Eukaryota</taxon>
        <taxon>Viridiplantae</taxon>
        <taxon>Streptophyta</taxon>
        <taxon>Embryophyta</taxon>
        <taxon>Tracheophyta</taxon>
        <taxon>Spermatophyta</taxon>
        <taxon>Magnoliopsida</taxon>
        <taxon>Liliopsida</taxon>
        <taxon>Poales</taxon>
        <taxon>Cyperaceae</taxon>
        <taxon>Cyperoideae</taxon>
        <taxon>Rhynchosporeae</taxon>
        <taxon>Rhynchospora</taxon>
    </lineage>
</organism>
<dbReference type="PANTHER" id="PTHR11176">
    <property type="entry name" value="BOULE-RELATED"/>
    <property type="match status" value="1"/>
</dbReference>
<dbReference type="PANTHER" id="PTHR11176:SF23">
    <property type="entry name" value="RNA-BINDING (RRM_RBD_RNP MOTIFS) FAMILY PROTEIN"/>
    <property type="match status" value="1"/>
</dbReference>
<feature type="domain" description="RRM" evidence="4">
    <location>
        <begin position="28"/>
        <end position="105"/>
    </location>
</feature>
<protein>
    <recommendedName>
        <fullName evidence="4">RRM domain-containing protein</fullName>
    </recommendedName>
</protein>
<dbReference type="SMART" id="SM00360">
    <property type="entry name" value="RRM"/>
    <property type="match status" value="1"/>
</dbReference>
<evidence type="ECO:0000256" key="3">
    <source>
        <dbReference type="SAM" id="MobiDB-lite"/>
    </source>
</evidence>